<gene>
    <name evidence="1" type="ORF">J2X15_002495</name>
</gene>
<accession>A0ABU1ZNY7</accession>
<evidence type="ECO:0000313" key="2">
    <source>
        <dbReference type="Proteomes" id="UP001268089"/>
    </source>
</evidence>
<protein>
    <submittedName>
        <fullName evidence="1">DNA-directed RNA polymerase subunit RPC12/RpoP</fullName>
    </submittedName>
</protein>
<keyword evidence="1" id="KW-0240">DNA-directed RNA polymerase</keyword>
<reference evidence="1 2" key="1">
    <citation type="submission" date="2023-07" db="EMBL/GenBank/DDBJ databases">
        <title>Sorghum-associated microbial communities from plants grown in Nebraska, USA.</title>
        <authorList>
            <person name="Schachtman D."/>
        </authorList>
    </citation>
    <scope>NUCLEOTIDE SEQUENCE [LARGE SCALE GENOMIC DNA]</scope>
    <source>
        <strain evidence="1 2">BE308</strain>
    </source>
</reference>
<dbReference type="GO" id="GO:0000428">
    <property type="term" value="C:DNA-directed RNA polymerase complex"/>
    <property type="evidence" value="ECO:0007669"/>
    <property type="project" value="UniProtKB-KW"/>
</dbReference>
<evidence type="ECO:0000313" key="1">
    <source>
        <dbReference type="EMBL" id="MDR7307208.1"/>
    </source>
</evidence>
<dbReference type="EMBL" id="JAVDXO010000005">
    <property type="protein sequence ID" value="MDR7307208.1"/>
    <property type="molecule type" value="Genomic_DNA"/>
</dbReference>
<sequence>MATFKTIYKCRECGATSYQPVIDRAANGALKPTGEYKCTGCRNVFATLRAWWEPRRPVEFHQDFQGSKFGNQANATGR</sequence>
<keyword evidence="2" id="KW-1185">Reference proteome</keyword>
<dbReference type="Proteomes" id="UP001268089">
    <property type="component" value="Unassembled WGS sequence"/>
</dbReference>
<proteinExistence type="predicted"/>
<name>A0ABU1ZNY7_9BURK</name>
<dbReference type="RefSeq" id="WP_310343275.1">
    <property type="nucleotide sequence ID" value="NZ_JAVDXO010000005.1"/>
</dbReference>
<organism evidence="1 2">
    <name type="scientific">Rhodoferax saidenbachensis</name>
    <dbReference type="NCBI Taxonomy" id="1484693"/>
    <lineage>
        <taxon>Bacteria</taxon>
        <taxon>Pseudomonadati</taxon>
        <taxon>Pseudomonadota</taxon>
        <taxon>Betaproteobacteria</taxon>
        <taxon>Burkholderiales</taxon>
        <taxon>Comamonadaceae</taxon>
        <taxon>Rhodoferax</taxon>
    </lineage>
</organism>
<keyword evidence="1" id="KW-0804">Transcription</keyword>
<comment type="caution">
    <text evidence="1">The sequence shown here is derived from an EMBL/GenBank/DDBJ whole genome shotgun (WGS) entry which is preliminary data.</text>
</comment>